<evidence type="ECO:0000256" key="9">
    <source>
        <dbReference type="ARBA" id="ARBA00022840"/>
    </source>
</evidence>
<dbReference type="PANTHER" id="PTHR10890">
    <property type="entry name" value="CYSTEINYL-TRNA SYNTHETASE"/>
    <property type="match status" value="1"/>
</dbReference>
<keyword evidence="6 13" id="KW-0479">Metal-binding</keyword>
<dbReference type="InterPro" id="IPR024909">
    <property type="entry name" value="Cys-tRNA/MSH_ligase"/>
</dbReference>
<evidence type="ECO:0000313" key="15">
    <source>
        <dbReference type="EMBL" id="QKD82008.1"/>
    </source>
</evidence>
<dbReference type="CDD" id="cd07963">
    <property type="entry name" value="Anticodon_Ia_Cys"/>
    <property type="match status" value="1"/>
</dbReference>
<dbReference type="InterPro" id="IPR014729">
    <property type="entry name" value="Rossmann-like_a/b/a_fold"/>
</dbReference>
<keyword evidence="9 13" id="KW-0067">ATP-binding</keyword>
<evidence type="ECO:0000256" key="2">
    <source>
        <dbReference type="ARBA" id="ARBA00005594"/>
    </source>
</evidence>
<evidence type="ECO:0000256" key="7">
    <source>
        <dbReference type="ARBA" id="ARBA00022741"/>
    </source>
</evidence>
<dbReference type="SMART" id="SM00840">
    <property type="entry name" value="DALR_2"/>
    <property type="match status" value="1"/>
</dbReference>
<evidence type="ECO:0000256" key="8">
    <source>
        <dbReference type="ARBA" id="ARBA00022833"/>
    </source>
</evidence>
<dbReference type="AlphaFoldDB" id="A0A6M8B699"/>
<comment type="similarity">
    <text evidence="2 13">Belongs to the class-I aminoacyl-tRNA synthetase family.</text>
</comment>
<comment type="subunit">
    <text evidence="3 13">Monomer.</text>
</comment>
<dbReference type="NCBIfam" id="TIGR00435">
    <property type="entry name" value="cysS"/>
    <property type="match status" value="1"/>
</dbReference>
<feature type="short sequence motif" description="'KMSKS' region" evidence="13">
    <location>
        <begin position="269"/>
        <end position="273"/>
    </location>
</feature>
<evidence type="ECO:0000256" key="5">
    <source>
        <dbReference type="ARBA" id="ARBA00022598"/>
    </source>
</evidence>
<dbReference type="CDD" id="cd00672">
    <property type="entry name" value="CysRS_core"/>
    <property type="match status" value="1"/>
</dbReference>
<keyword evidence="5 13" id="KW-0436">Ligase</keyword>
<dbReference type="GO" id="GO:0005829">
    <property type="term" value="C:cytosol"/>
    <property type="evidence" value="ECO:0007669"/>
    <property type="project" value="TreeGrafter"/>
</dbReference>
<dbReference type="Gene3D" id="1.20.120.1910">
    <property type="entry name" value="Cysteine-tRNA ligase, C-terminal anti-codon recognition domain"/>
    <property type="match status" value="1"/>
</dbReference>
<dbReference type="Pfam" id="PF01406">
    <property type="entry name" value="tRNA-synt_1e"/>
    <property type="match status" value="1"/>
</dbReference>
<dbReference type="GO" id="GO:0006423">
    <property type="term" value="P:cysteinyl-tRNA aminoacylation"/>
    <property type="evidence" value="ECO:0007669"/>
    <property type="project" value="UniProtKB-UniRule"/>
</dbReference>
<keyword evidence="8 13" id="KW-0862">Zinc</keyword>
<feature type="binding site" evidence="13">
    <location>
        <position position="237"/>
    </location>
    <ligand>
        <name>Zn(2+)</name>
        <dbReference type="ChEBI" id="CHEBI:29105"/>
    </ligand>
</feature>
<evidence type="ECO:0000256" key="12">
    <source>
        <dbReference type="ARBA" id="ARBA00047398"/>
    </source>
</evidence>
<feature type="short sequence motif" description="'HIGH' region" evidence="13">
    <location>
        <begin position="31"/>
        <end position="41"/>
    </location>
</feature>
<sequence>MSLRLYNTLTRRVEPFEPLEPGVVRMYACGVTVYDYSHVGHARNYIAWDTLRRYLLWRGYAVKYVQNFTDIDDKIIRRSHQENVPWNVITETYIQAYLDDMDRLNIRRADVYPKATEVVPQIVEFIQSLIDRGYAYESGGDVYYAVEKFPSYGKLSGRRLDQMEAGASGRVDEEAAKKHHPLDFALWKAAKPGEPEWDSPWGKGRPGWHIECSVMVREELGDSIDIHTGGQDLIFPHHENEIAQSEAALAKPLSRFWLHNGFVNISGEKMSKSLGNFTTIRQMLESGFDPMVLRLFVLQAQYRKPIDFTEEAIASAQNAWDTLTEGLRFGYRHGAALGFAAEIGADSGDPATMKISAESEAVQRFQAAMDDDLNTPVALAVLFELAKELQKEGNRLTHDGKTLAEPAALKAQWQTLVALAEVLGLTVSPDAAPEPDGLSDAEIEARVQQRAAAKQAKNWAEGDRIRDELKAQGITLIDKPGGVTEWIRGS</sequence>
<dbReference type="Pfam" id="PF09190">
    <property type="entry name" value="DALR_2"/>
    <property type="match status" value="1"/>
</dbReference>
<keyword evidence="11 13" id="KW-0030">Aminoacyl-tRNA synthetase</keyword>
<feature type="binding site" evidence="13">
    <location>
        <position position="272"/>
    </location>
    <ligand>
        <name>ATP</name>
        <dbReference type="ChEBI" id="CHEBI:30616"/>
    </ligand>
</feature>
<feature type="binding site" evidence="13">
    <location>
        <position position="241"/>
    </location>
    <ligand>
        <name>Zn(2+)</name>
        <dbReference type="ChEBI" id="CHEBI:29105"/>
    </ligand>
</feature>
<protein>
    <recommendedName>
        <fullName evidence="13">Cysteine--tRNA ligase</fullName>
        <ecNumber evidence="13">6.1.1.16</ecNumber>
    </recommendedName>
    <alternativeName>
        <fullName evidence="13">Cysteinyl-tRNA synthetase</fullName>
        <shortName evidence="13">CysRS</shortName>
    </alternativeName>
</protein>
<keyword evidence="10 13" id="KW-0648">Protein biosynthesis</keyword>
<feature type="domain" description="Cysteinyl-tRNA synthetase class Ia DALR" evidence="14">
    <location>
        <begin position="364"/>
        <end position="433"/>
    </location>
</feature>
<comment type="catalytic activity">
    <reaction evidence="12 13">
        <text>tRNA(Cys) + L-cysteine + ATP = L-cysteinyl-tRNA(Cys) + AMP + diphosphate</text>
        <dbReference type="Rhea" id="RHEA:17773"/>
        <dbReference type="Rhea" id="RHEA-COMP:9661"/>
        <dbReference type="Rhea" id="RHEA-COMP:9679"/>
        <dbReference type="ChEBI" id="CHEBI:30616"/>
        <dbReference type="ChEBI" id="CHEBI:33019"/>
        <dbReference type="ChEBI" id="CHEBI:35235"/>
        <dbReference type="ChEBI" id="CHEBI:78442"/>
        <dbReference type="ChEBI" id="CHEBI:78517"/>
        <dbReference type="ChEBI" id="CHEBI:456215"/>
        <dbReference type="EC" id="6.1.1.16"/>
    </reaction>
</comment>
<dbReference type="InterPro" id="IPR009080">
    <property type="entry name" value="tRNAsynth_Ia_anticodon-bd"/>
</dbReference>
<feature type="binding site" evidence="13">
    <location>
        <position position="29"/>
    </location>
    <ligand>
        <name>Zn(2+)</name>
        <dbReference type="ChEBI" id="CHEBI:29105"/>
    </ligand>
</feature>
<feature type="binding site" evidence="13">
    <location>
        <position position="212"/>
    </location>
    <ligand>
        <name>Zn(2+)</name>
        <dbReference type="ChEBI" id="CHEBI:29105"/>
    </ligand>
</feature>
<dbReference type="InterPro" id="IPR032678">
    <property type="entry name" value="tRNA-synt_1_cat_dom"/>
</dbReference>
<dbReference type="GO" id="GO:0004817">
    <property type="term" value="F:cysteine-tRNA ligase activity"/>
    <property type="evidence" value="ECO:0007669"/>
    <property type="project" value="UniProtKB-UniRule"/>
</dbReference>
<dbReference type="GO" id="GO:0008270">
    <property type="term" value="F:zinc ion binding"/>
    <property type="evidence" value="ECO:0007669"/>
    <property type="project" value="UniProtKB-UniRule"/>
</dbReference>
<keyword evidence="16" id="KW-1185">Reference proteome</keyword>
<accession>A0A6M8B699</accession>
<dbReference type="SUPFAM" id="SSF52374">
    <property type="entry name" value="Nucleotidylyl transferase"/>
    <property type="match status" value="1"/>
</dbReference>
<dbReference type="GO" id="GO:0005524">
    <property type="term" value="F:ATP binding"/>
    <property type="evidence" value="ECO:0007669"/>
    <property type="project" value="UniProtKB-UniRule"/>
</dbReference>
<dbReference type="KEGG" id="theu:HPC62_07155"/>
<comment type="cofactor">
    <cofactor evidence="13">
        <name>Zn(2+)</name>
        <dbReference type="ChEBI" id="CHEBI:29105"/>
    </cofactor>
    <text evidence="13">Binds 1 zinc ion per subunit.</text>
</comment>
<evidence type="ECO:0000313" key="16">
    <source>
        <dbReference type="Proteomes" id="UP000505210"/>
    </source>
</evidence>
<evidence type="ECO:0000256" key="3">
    <source>
        <dbReference type="ARBA" id="ARBA00011245"/>
    </source>
</evidence>
<dbReference type="Gene3D" id="3.40.50.620">
    <property type="entry name" value="HUPs"/>
    <property type="match status" value="1"/>
</dbReference>
<evidence type="ECO:0000259" key="14">
    <source>
        <dbReference type="SMART" id="SM00840"/>
    </source>
</evidence>
<dbReference type="HAMAP" id="MF_00041">
    <property type="entry name" value="Cys_tRNA_synth"/>
    <property type="match status" value="1"/>
</dbReference>
<keyword evidence="4 13" id="KW-0963">Cytoplasm</keyword>
<dbReference type="SUPFAM" id="SSF47323">
    <property type="entry name" value="Anticodon-binding domain of a subclass of class I aminoacyl-tRNA synthetases"/>
    <property type="match status" value="1"/>
</dbReference>
<reference evidence="15 16" key="1">
    <citation type="submission" date="2020-05" db="EMBL/GenBank/DDBJ databases">
        <title>Complete genome sequence of of a novel Thermoleptolyngbya strain isolated from hot springs of Ganzi, Sichuan China.</title>
        <authorList>
            <person name="Tang J."/>
            <person name="Daroch M."/>
            <person name="Li L."/>
            <person name="Waleron K."/>
            <person name="Waleron M."/>
            <person name="Waleron M."/>
        </authorList>
    </citation>
    <scope>NUCLEOTIDE SEQUENCE [LARGE SCALE GENOMIC DNA]</scope>
    <source>
        <strain evidence="15 16">PKUAC-SCTA183</strain>
    </source>
</reference>
<evidence type="ECO:0000256" key="10">
    <source>
        <dbReference type="ARBA" id="ARBA00022917"/>
    </source>
</evidence>
<name>A0A6M8B699_9CYAN</name>
<gene>
    <name evidence="13" type="primary">cysS</name>
    <name evidence="15" type="ORF">HPC62_07155</name>
</gene>
<dbReference type="InterPro" id="IPR015273">
    <property type="entry name" value="Cys-tRNA-synt_Ia_DALR"/>
</dbReference>
<keyword evidence="7 13" id="KW-0547">Nucleotide-binding</keyword>
<dbReference type="Proteomes" id="UP000505210">
    <property type="component" value="Chromosome"/>
</dbReference>
<proteinExistence type="inferred from homology"/>
<evidence type="ECO:0000256" key="13">
    <source>
        <dbReference type="HAMAP-Rule" id="MF_00041"/>
    </source>
</evidence>
<evidence type="ECO:0000256" key="6">
    <source>
        <dbReference type="ARBA" id="ARBA00022723"/>
    </source>
</evidence>
<evidence type="ECO:0000256" key="1">
    <source>
        <dbReference type="ARBA" id="ARBA00004496"/>
    </source>
</evidence>
<dbReference type="FunFam" id="3.40.50.620:FF:000009">
    <property type="entry name" value="Cysteine--tRNA ligase"/>
    <property type="match status" value="1"/>
</dbReference>
<dbReference type="EC" id="6.1.1.16" evidence="13"/>
<dbReference type="PANTHER" id="PTHR10890:SF3">
    <property type="entry name" value="CYSTEINE--TRNA LIGASE, CYTOPLASMIC"/>
    <property type="match status" value="1"/>
</dbReference>
<comment type="subcellular location">
    <subcellularLocation>
        <location evidence="1 13">Cytoplasm</location>
    </subcellularLocation>
</comment>
<dbReference type="EMBL" id="CP053661">
    <property type="protein sequence ID" value="QKD82008.1"/>
    <property type="molecule type" value="Genomic_DNA"/>
</dbReference>
<dbReference type="PRINTS" id="PR00983">
    <property type="entry name" value="TRNASYNTHCYS"/>
</dbReference>
<dbReference type="InterPro" id="IPR015803">
    <property type="entry name" value="Cys-tRNA-ligase"/>
</dbReference>
<evidence type="ECO:0000256" key="4">
    <source>
        <dbReference type="ARBA" id="ARBA00022490"/>
    </source>
</evidence>
<evidence type="ECO:0000256" key="11">
    <source>
        <dbReference type="ARBA" id="ARBA00023146"/>
    </source>
</evidence>
<dbReference type="RefSeq" id="WP_172354384.1">
    <property type="nucleotide sequence ID" value="NZ_CP053661.1"/>
</dbReference>
<organism evidence="15 16">
    <name type="scientific">Thermoleptolyngbya sichuanensis A183</name>
    <dbReference type="NCBI Taxonomy" id="2737172"/>
    <lineage>
        <taxon>Bacteria</taxon>
        <taxon>Bacillati</taxon>
        <taxon>Cyanobacteriota</taxon>
        <taxon>Cyanophyceae</taxon>
        <taxon>Oculatellales</taxon>
        <taxon>Oculatellaceae</taxon>
        <taxon>Thermoleptolyngbya</taxon>
        <taxon>Thermoleptolyngbya sichuanensis</taxon>
    </lineage>
</organism>